<dbReference type="RefSeq" id="WP_204657414.1">
    <property type="nucleotide sequence ID" value="NZ_CP056775.1"/>
</dbReference>
<name>A0ABX7I8Z9_9BACT</name>
<dbReference type="InterPro" id="IPR013783">
    <property type="entry name" value="Ig-like_fold"/>
</dbReference>
<evidence type="ECO:0000259" key="8">
    <source>
        <dbReference type="Pfam" id="PF24517"/>
    </source>
</evidence>
<dbReference type="NCBIfam" id="NF033679">
    <property type="entry name" value="DNRLRE_dom"/>
    <property type="match status" value="1"/>
</dbReference>
<dbReference type="PANTHER" id="PTHR42754">
    <property type="entry name" value="ENDOGLUCANASE"/>
    <property type="match status" value="1"/>
</dbReference>
<dbReference type="NCBIfam" id="TIGR04183">
    <property type="entry name" value="Por_Secre_tail"/>
    <property type="match status" value="1"/>
</dbReference>
<keyword evidence="10" id="KW-1185">Reference proteome</keyword>
<gene>
    <name evidence="9" type="ORF">HWI92_16790</name>
</gene>
<evidence type="ECO:0000259" key="7">
    <source>
        <dbReference type="Pfam" id="PF18962"/>
    </source>
</evidence>
<dbReference type="Pfam" id="PF11721">
    <property type="entry name" value="Malectin"/>
    <property type="match status" value="1"/>
</dbReference>
<evidence type="ECO:0000313" key="10">
    <source>
        <dbReference type="Proteomes" id="UP000612680"/>
    </source>
</evidence>
<dbReference type="Pfam" id="PF18962">
    <property type="entry name" value="Por_Secre_tail"/>
    <property type="match status" value="1"/>
</dbReference>
<feature type="compositionally biased region" description="Basic and acidic residues" evidence="4">
    <location>
        <begin position="126"/>
        <end position="137"/>
    </location>
</feature>
<dbReference type="InterPro" id="IPR011047">
    <property type="entry name" value="Quinoprotein_ADH-like_sf"/>
</dbReference>
<evidence type="ECO:0000259" key="6">
    <source>
        <dbReference type="Pfam" id="PF11721"/>
    </source>
</evidence>
<dbReference type="InterPro" id="IPR021720">
    <property type="entry name" value="Malectin_dom"/>
</dbReference>
<keyword evidence="3 5" id="KW-0732">Signal</keyword>
<feature type="domain" description="Carbohydrate-binding module family 96" evidence="8">
    <location>
        <begin position="801"/>
        <end position="963"/>
    </location>
</feature>
<feature type="domain" description="Malectin" evidence="6">
    <location>
        <begin position="642"/>
        <end position="780"/>
    </location>
</feature>
<dbReference type="SUPFAM" id="SSF50998">
    <property type="entry name" value="Quinoprotein alcohol dehydrogenase-like"/>
    <property type="match status" value="1"/>
</dbReference>
<sequence>MHQQLQFPGRLALNIKKSLLTACLLCAGTLHAQPGIEWSRLYSKPGDDKFTSIMNTADGGYVVAGENTSKLPGDLGYLDFRLTKVSATGALQWEQSFGGNKHDQDTRVALAPDGGYLLAGTSRSNKSRDKSENDRALSPDNAGDFWIIKLSKDGTKQWEKTIGGDNQDLLKAVSPTPDGGYLLAGSTLSGTSGEKKTASKGSYDFWLVKIDGNGNVQWDKSFGGTGDDQLSAMKLTSDGVIIGGTSDSPLGADKTRQAFGKNDFWLVKVTFNGDKIWDKTIGGNDTDVLTDLEITSDGGFIICGNSRSGISGNKSKKSLGLDDYWVVKTDALGNVQWDNALGGTSYDYASSVIPLPEGGYAVSGYSYSRLNGNKTAPLKGLYCVWLIRLDASGTMVWNQTYGASDYPDFAVPADITLAADGSLLLAGLAKVESGTADIPMPSAGRDAWLLKLQTEGNTRQLQLSDSIVNFYASPSSLAPTRTLTVSGSVDPYVITPPSSPWLSATVTGNNVVVAANAAGLAGGSYSANVTVGAAGYASATVSVKLVVRIAPVIASIRTITVPVNQAAMFTARAAVSEGERAIFSLTDAPAGAQMDTSGRFIWTPSTPGTYIFRVKASTSRTPVLTSEREVKIVALAGNPDDVIRINAGGGDYTTADGRFFQADKYYSGIDEISDREVPDIAYTADDELYRVARCSRQFDYTIPVKRPGIYKIVMHFAETYWGVAERREGRGSRQFYVSMERQQKQHLYDIFTLAGGALKATQATLEVAVTDGFLNLYFNASDDKARLSALEIIFVKPLQVVTLQPTDDAYVRGGSYADQNFGRESTLDVKGGSRNDLNRESYMKFSLAGISQVTKAYLRIYGYKHEAGLPLQFRVFALENDDWSENTITWNDVPAGSMKEIDRRVITETASYFEFDVTEYAKSWVAGDKMITFVLQDSDNRKLRMVFNSKENGSNPPELIISTTDPVLNTIRLAANPGFEKPVSEVTSSTIFPNPVQKQLSVKISPQHHDNISLSLINAAGLTFSLKTTEVLRCGATAEVDISNLSLSKGIYLLKIQSDHASEVLKVLISD</sequence>
<protein>
    <submittedName>
        <fullName evidence="9">DNRLRE domain-containing protein</fullName>
    </submittedName>
</protein>
<comment type="subcellular location">
    <subcellularLocation>
        <location evidence="1">Secreted</location>
    </subcellularLocation>
</comment>
<proteinExistence type="predicted"/>
<organism evidence="9 10">
    <name type="scientific">Dyadobacter sandarakinus</name>
    <dbReference type="NCBI Taxonomy" id="2747268"/>
    <lineage>
        <taxon>Bacteria</taxon>
        <taxon>Pseudomonadati</taxon>
        <taxon>Bacteroidota</taxon>
        <taxon>Cytophagia</taxon>
        <taxon>Cytophagales</taxon>
        <taxon>Spirosomataceae</taxon>
        <taxon>Dyadobacter</taxon>
    </lineage>
</organism>
<evidence type="ECO:0000256" key="2">
    <source>
        <dbReference type="ARBA" id="ARBA00022525"/>
    </source>
</evidence>
<dbReference type="InterPro" id="IPR026444">
    <property type="entry name" value="Secre_tail"/>
</dbReference>
<dbReference type="InterPro" id="IPR055372">
    <property type="entry name" value="CBM96"/>
</dbReference>
<dbReference type="Gene3D" id="2.60.40.10">
    <property type="entry name" value="Immunoglobulins"/>
    <property type="match status" value="1"/>
</dbReference>
<keyword evidence="2" id="KW-0964">Secreted</keyword>
<dbReference type="EMBL" id="CP056775">
    <property type="protein sequence ID" value="QRR02450.1"/>
    <property type="molecule type" value="Genomic_DNA"/>
</dbReference>
<dbReference type="Gene3D" id="2.60.120.430">
    <property type="entry name" value="Galactose-binding lectin"/>
    <property type="match status" value="1"/>
</dbReference>
<feature type="domain" description="Secretion system C-terminal sorting" evidence="7">
    <location>
        <begin position="991"/>
        <end position="1069"/>
    </location>
</feature>
<dbReference type="Proteomes" id="UP000612680">
    <property type="component" value="Chromosome"/>
</dbReference>
<evidence type="ECO:0000256" key="1">
    <source>
        <dbReference type="ARBA" id="ARBA00004613"/>
    </source>
</evidence>
<evidence type="ECO:0000313" key="9">
    <source>
        <dbReference type="EMBL" id="QRR02450.1"/>
    </source>
</evidence>
<evidence type="ECO:0000256" key="4">
    <source>
        <dbReference type="SAM" id="MobiDB-lite"/>
    </source>
</evidence>
<feature type="region of interest" description="Disordered" evidence="4">
    <location>
        <begin position="117"/>
        <end position="137"/>
    </location>
</feature>
<dbReference type="PANTHER" id="PTHR42754:SF1">
    <property type="entry name" value="LIPOPROTEIN"/>
    <property type="match status" value="1"/>
</dbReference>
<dbReference type="Pfam" id="PF24517">
    <property type="entry name" value="CBM96"/>
    <property type="match status" value="1"/>
</dbReference>
<accession>A0ABX7I8Z9</accession>
<reference evidence="9 10" key="1">
    <citation type="submission" date="2020-06" db="EMBL/GenBank/DDBJ databases">
        <title>Dyadobacter sandarakinus sp. nov., isolated from the soil of the Arctic Yellow River Station.</title>
        <authorList>
            <person name="Zhang Y."/>
            <person name="Peng F."/>
        </authorList>
    </citation>
    <scope>NUCLEOTIDE SEQUENCE [LARGE SCALE GENOMIC DNA]</scope>
    <source>
        <strain evidence="9 10">Q3-56</strain>
    </source>
</reference>
<evidence type="ECO:0000256" key="3">
    <source>
        <dbReference type="ARBA" id="ARBA00022729"/>
    </source>
</evidence>
<feature type="signal peptide" evidence="5">
    <location>
        <begin position="1"/>
        <end position="32"/>
    </location>
</feature>
<evidence type="ECO:0000256" key="5">
    <source>
        <dbReference type="SAM" id="SignalP"/>
    </source>
</evidence>
<feature type="chain" id="PRO_5047191692" evidence="5">
    <location>
        <begin position="33"/>
        <end position="1071"/>
    </location>
</feature>